<name>H2ZC47_CIOSA</name>
<comment type="similarity">
    <text evidence="2">Belongs to the ELP6 family.</text>
</comment>
<dbReference type="InterPro" id="IPR027417">
    <property type="entry name" value="P-loop_NTPase"/>
</dbReference>
<keyword evidence="6" id="KW-1185">Reference proteome</keyword>
<comment type="pathway">
    <text evidence="1">tRNA modification; 5-methoxycarbonylmethyl-2-thiouridine-tRNA biosynthesis.</text>
</comment>
<reference evidence="5" key="3">
    <citation type="submission" date="2025-09" db="UniProtKB">
        <authorList>
            <consortium name="Ensembl"/>
        </authorList>
    </citation>
    <scope>IDENTIFICATION</scope>
</reference>
<dbReference type="PANTHER" id="PTHR16184:SF6">
    <property type="entry name" value="ELONGATOR COMPLEX PROTEIN 6"/>
    <property type="match status" value="1"/>
</dbReference>
<evidence type="ECO:0000256" key="1">
    <source>
        <dbReference type="ARBA" id="ARBA00005043"/>
    </source>
</evidence>
<dbReference type="PANTHER" id="PTHR16184">
    <property type="entry name" value="ELONGATOR COMPLEX PROTEIN 6"/>
    <property type="match status" value="1"/>
</dbReference>
<proteinExistence type="inferred from homology"/>
<dbReference type="OMA" id="RMATLHI"/>
<reference evidence="5" key="2">
    <citation type="submission" date="2025-08" db="UniProtKB">
        <authorList>
            <consortium name="Ensembl"/>
        </authorList>
    </citation>
    <scope>IDENTIFICATION</scope>
</reference>
<dbReference type="InParanoid" id="H2ZC47"/>
<dbReference type="Proteomes" id="UP000007875">
    <property type="component" value="Unassembled WGS sequence"/>
</dbReference>
<dbReference type="Ensembl" id="ENSCSAVT00000015337.1">
    <property type="protein sequence ID" value="ENSCSAVP00000015163.1"/>
    <property type="gene ID" value="ENSCSAVG00000008890.1"/>
</dbReference>
<dbReference type="STRING" id="51511.ENSCSAVP00000015163"/>
<dbReference type="Pfam" id="PF09807">
    <property type="entry name" value="ELP6"/>
    <property type="match status" value="1"/>
</dbReference>
<evidence type="ECO:0000256" key="2">
    <source>
        <dbReference type="ARBA" id="ARBA00008837"/>
    </source>
</evidence>
<accession>H2ZC47</accession>
<dbReference type="AlphaFoldDB" id="H2ZC47"/>
<dbReference type="GO" id="GO:0002098">
    <property type="term" value="P:tRNA wobble uridine modification"/>
    <property type="evidence" value="ECO:0007669"/>
    <property type="project" value="InterPro"/>
</dbReference>
<organism evidence="5 6">
    <name type="scientific">Ciona savignyi</name>
    <name type="common">Pacific transparent sea squirt</name>
    <dbReference type="NCBI Taxonomy" id="51511"/>
    <lineage>
        <taxon>Eukaryota</taxon>
        <taxon>Metazoa</taxon>
        <taxon>Chordata</taxon>
        <taxon>Tunicata</taxon>
        <taxon>Ascidiacea</taxon>
        <taxon>Phlebobranchia</taxon>
        <taxon>Cionidae</taxon>
        <taxon>Ciona</taxon>
    </lineage>
</organism>
<dbReference type="InterPro" id="IPR018627">
    <property type="entry name" value="ELP6"/>
</dbReference>
<evidence type="ECO:0000256" key="3">
    <source>
        <dbReference type="ARBA" id="ARBA00020263"/>
    </source>
</evidence>
<dbReference type="UniPathway" id="UPA00988"/>
<sequence>MHVMCRGKRGCVVALLHHSIDNDSAVYKRCERMATLHIKIQGLETGFSKEVHGNITSISRNNSSDAMVRRTRTKQFKFTDRSMHIFAAGTSAAVL</sequence>
<evidence type="ECO:0000256" key="4">
    <source>
        <dbReference type="ARBA" id="ARBA00045027"/>
    </source>
</evidence>
<reference evidence="6" key="1">
    <citation type="submission" date="2003-08" db="EMBL/GenBank/DDBJ databases">
        <authorList>
            <person name="Birren B."/>
            <person name="Nusbaum C."/>
            <person name="Abebe A."/>
            <person name="Abouelleil A."/>
            <person name="Adekoya E."/>
            <person name="Ait-zahra M."/>
            <person name="Allen N."/>
            <person name="Allen T."/>
            <person name="An P."/>
            <person name="Anderson M."/>
            <person name="Anderson S."/>
            <person name="Arachchi H."/>
            <person name="Armbruster J."/>
            <person name="Bachantsang P."/>
            <person name="Baldwin J."/>
            <person name="Barry A."/>
            <person name="Bayul T."/>
            <person name="Blitshsteyn B."/>
            <person name="Bloom T."/>
            <person name="Blye J."/>
            <person name="Boguslavskiy L."/>
            <person name="Borowsky M."/>
            <person name="Boukhgalter B."/>
            <person name="Brunache A."/>
            <person name="Butler J."/>
            <person name="Calixte N."/>
            <person name="Calvo S."/>
            <person name="Camarata J."/>
            <person name="Campo K."/>
            <person name="Chang J."/>
            <person name="Cheshatsang Y."/>
            <person name="Citroen M."/>
            <person name="Collymore A."/>
            <person name="Considine T."/>
            <person name="Cook A."/>
            <person name="Cooke P."/>
            <person name="Corum B."/>
            <person name="Cuomo C."/>
            <person name="David R."/>
            <person name="Dawoe T."/>
            <person name="Degray S."/>
            <person name="Dodge S."/>
            <person name="Dooley K."/>
            <person name="Dorje P."/>
            <person name="Dorjee K."/>
            <person name="Dorris L."/>
            <person name="Duffey N."/>
            <person name="Dupes A."/>
            <person name="Elkins T."/>
            <person name="Engels R."/>
            <person name="Erickson J."/>
            <person name="Farina A."/>
            <person name="Faro S."/>
            <person name="Ferreira P."/>
            <person name="Fischer H."/>
            <person name="Fitzgerald M."/>
            <person name="Foley K."/>
            <person name="Gage D."/>
            <person name="Galagan J."/>
            <person name="Gearin G."/>
            <person name="Gnerre S."/>
            <person name="Gnirke A."/>
            <person name="Goyette A."/>
            <person name="Graham J."/>
            <person name="Grandbois E."/>
            <person name="Gyaltsen K."/>
            <person name="Hafez N."/>
            <person name="Hagopian D."/>
            <person name="Hagos B."/>
            <person name="Hall J."/>
            <person name="Hatcher B."/>
            <person name="Heller A."/>
            <person name="Higgins H."/>
            <person name="Honan T."/>
            <person name="Horn A."/>
            <person name="Houde N."/>
            <person name="Hughes L."/>
            <person name="Hulme W."/>
            <person name="Husby E."/>
            <person name="Iliev I."/>
            <person name="Jaffe D."/>
            <person name="Jones C."/>
            <person name="Kamal M."/>
            <person name="Kamat A."/>
            <person name="Kamvysselis M."/>
            <person name="Karlsson E."/>
            <person name="Kells C."/>
            <person name="Kieu A."/>
            <person name="Kisner P."/>
            <person name="Kodira C."/>
            <person name="Kulbokas E."/>
            <person name="Labutti K."/>
            <person name="Lama D."/>
            <person name="Landers T."/>
            <person name="Leger J."/>
            <person name="Levine S."/>
            <person name="Lewis D."/>
            <person name="Lewis T."/>
            <person name="Lindblad-toh K."/>
            <person name="Liu X."/>
            <person name="Lokyitsang T."/>
            <person name="Lokyitsang Y."/>
            <person name="Lucien O."/>
            <person name="Lui A."/>
            <person name="Ma L.J."/>
            <person name="Mabbitt R."/>
            <person name="Macdonald J."/>
            <person name="Maclean C."/>
            <person name="Major J."/>
            <person name="Manning J."/>
            <person name="Marabella R."/>
            <person name="Maru K."/>
            <person name="Matthews C."/>
            <person name="Mauceli E."/>
            <person name="Mccarthy M."/>
            <person name="Mcdonough S."/>
            <person name="Mcghee T."/>
            <person name="Meldrim J."/>
            <person name="Meneus L."/>
            <person name="Mesirov J."/>
            <person name="Mihalev A."/>
            <person name="Mihova T."/>
            <person name="Mikkelsen T."/>
            <person name="Mlenga V."/>
            <person name="Moru K."/>
            <person name="Mozes J."/>
            <person name="Mulrain L."/>
            <person name="Munson G."/>
            <person name="Naylor J."/>
            <person name="Newes C."/>
            <person name="Nguyen C."/>
            <person name="Nguyen N."/>
            <person name="Nguyen T."/>
            <person name="Nicol R."/>
            <person name="Nielsen C."/>
            <person name="Nizzari M."/>
            <person name="Norbu C."/>
            <person name="Norbu N."/>
            <person name="O'donnell P."/>
            <person name="Okoawo O."/>
            <person name="O'leary S."/>
            <person name="Omotosho B."/>
            <person name="O'neill K."/>
            <person name="Osman S."/>
            <person name="Parker S."/>
            <person name="Perrin D."/>
            <person name="Phunkhang P."/>
            <person name="Piqani B."/>
            <person name="Purcell S."/>
            <person name="Rachupka T."/>
            <person name="Ramasamy U."/>
            <person name="Rameau R."/>
            <person name="Ray V."/>
            <person name="Raymond C."/>
            <person name="Retta R."/>
            <person name="Richardson S."/>
            <person name="Rise C."/>
            <person name="Rodriguez J."/>
            <person name="Rogers J."/>
            <person name="Rogov P."/>
            <person name="Rutman M."/>
            <person name="Schupbach R."/>
            <person name="Seaman C."/>
            <person name="Settipalli S."/>
            <person name="Sharpe T."/>
            <person name="Sheridan J."/>
            <person name="Sherpa N."/>
            <person name="Shi J."/>
            <person name="Smirnov S."/>
            <person name="Smith C."/>
            <person name="Sougnez C."/>
            <person name="Spencer B."/>
            <person name="Stalker J."/>
            <person name="Stange-thomann N."/>
            <person name="Stavropoulos S."/>
            <person name="Stetson K."/>
            <person name="Stone C."/>
            <person name="Stone S."/>
            <person name="Stubbs M."/>
            <person name="Talamas J."/>
            <person name="Tchuinga P."/>
            <person name="Tenzing P."/>
            <person name="Tesfaye S."/>
            <person name="Theodore J."/>
            <person name="Thoulutsang Y."/>
            <person name="Topham K."/>
            <person name="Towey S."/>
            <person name="Tsamla T."/>
            <person name="Tsomo N."/>
            <person name="Vallee D."/>
            <person name="Vassiliev H."/>
            <person name="Venkataraman V."/>
            <person name="Vinson J."/>
            <person name="Vo A."/>
            <person name="Wade C."/>
            <person name="Wang S."/>
            <person name="Wangchuk T."/>
            <person name="Wangdi T."/>
            <person name="Whittaker C."/>
            <person name="Wilkinson J."/>
            <person name="Wu Y."/>
            <person name="Wyman D."/>
            <person name="Yadav S."/>
            <person name="Yang S."/>
            <person name="Yang X."/>
            <person name="Yeager S."/>
            <person name="Yee E."/>
            <person name="Young G."/>
            <person name="Zainoun J."/>
            <person name="Zembeck L."/>
            <person name="Zimmer A."/>
            <person name="Zody M."/>
            <person name="Lander E."/>
        </authorList>
    </citation>
    <scope>NUCLEOTIDE SEQUENCE [LARGE SCALE GENOMIC DNA]</scope>
</reference>
<evidence type="ECO:0000313" key="6">
    <source>
        <dbReference type="Proteomes" id="UP000007875"/>
    </source>
</evidence>
<dbReference type="HOGENOM" id="CLU_2372131_0_0_1"/>
<dbReference type="Gene3D" id="3.40.50.300">
    <property type="entry name" value="P-loop containing nucleotide triphosphate hydrolases"/>
    <property type="match status" value="1"/>
</dbReference>
<protein>
    <recommendedName>
        <fullName evidence="3">Elongator complex protein 6</fullName>
    </recommendedName>
    <alternativeName>
        <fullName evidence="4">Protein TMEM103</fullName>
    </alternativeName>
</protein>
<dbReference type="GO" id="GO:0033588">
    <property type="term" value="C:elongator holoenzyme complex"/>
    <property type="evidence" value="ECO:0007669"/>
    <property type="project" value="InterPro"/>
</dbReference>
<evidence type="ECO:0000313" key="5">
    <source>
        <dbReference type="Ensembl" id="ENSCSAVP00000015163.1"/>
    </source>
</evidence>